<keyword evidence="4 5" id="KW-0720">Serine protease</keyword>
<dbReference type="InterPro" id="IPR036852">
    <property type="entry name" value="Peptidase_S8/S53_dom_sf"/>
</dbReference>
<dbReference type="InterPro" id="IPR015500">
    <property type="entry name" value="Peptidase_S8_subtilisin-rel"/>
</dbReference>
<accession>A0A562NY40</accession>
<dbReference type="PRINTS" id="PR00723">
    <property type="entry name" value="SUBTILISIN"/>
</dbReference>
<organism evidence="7 8">
    <name type="scientific">Paracoccus sulfuroxidans</name>
    <dbReference type="NCBI Taxonomy" id="384678"/>
    <lineage>
        <taxon>Bacteria</taxon>
        <taxon>Pseudomonadati</taxon>
        <taxon>Pseudomonadota</taxon>
        <taxon>Alphaproteobacteria</taxon>
        <taxon>Rhodobacterales</taxon>
        <taxon>Paracoccaceae</taxon>
        <taxon>Paracoccus</taxon>
    </lineage>
</organism>
<keyword evidence="3 5" id="KW-0378">Hydrolase</keyword>
<dbReference type="AlphaFoldDB" id="A0A562NY40"/>
<evidence type="ECO:0000313" key="7">
    <source>
        <dbReference type="EMBL" id="TWI37138.1"/>
    </source>
</evidence>
<dbReference type="Proteomes" id="UP000316225">
    <property type="component" value="Unassembled WGS sequence"/>
</dbReference>
<keyword evidence="2 5" id="KW-0645">Protease</keyword>
<gene>
    <name evidence="7" type="ORF">IQ24_00930</name>
</gene>
<feature type="active site" description="Charge relay system" evidence="5">
    <location>
        <position position="290"/>
    </location>
</feature>
<proteinExistence type="inferred from homology"/>
<dbReference type="RefSeq" id="WP_145396631.1">
    <property type="nucleotide sequence ID" value="NZ_VLKU01000002.1"/>
</dbReference>
<evidence type="ECO:0000256" key="3">
    <source>
        <dbReference type="ARBA" id="ARBA00022801"/>
    </source>
</evidence>
<dbReference type="GO" id="GO:0006508">
    <property type="term" value="P:proteolysis"/>
    <property type="evidence" value="ECO:0007669"/>
    <property type="project" value="UniProtKB-KW"/>
</dbReference>
<dbReference type="Pfam" id="PF00082">
    <property type="entry name" value="Peptidase_S8"/>
    <property type="match status" value="1"/>
</dbReference>
<dbReference type="OrthoDB" id="9816306at2"/>
<name>A0A562NY40_9RHOB</name>
<evidence type="ECO:0000256" key="5">
    <source>
        <dbReference type="PROSITE-ProRule" id="PRU01240"/>
    </source>
</evidence>
<evidence type="ECO:0000256" key="4">
    <source>
        <dbReference type="ARBA" id="ARBA00022825"/>
    </source>
</evidence>
<dbReference type="InterPro" id="IPR050131">
    <property type="entry name" value="Peptidase_S8_subtilisin-like"/>
</dbReference>
<dbReference type="Gene3D" id="3.40.50.200">
    <property type="entry name" value="Peptidase S8/S53 domain"/>
    <property type="match status" value="1"/>
</dbReference>
<dbReference type="InterPro" id="IPR000209">
    <property type="entry name" value="Peptidase_S8/S53_dom"/>
</dbReference>
<comment type="similarity">
    <text evidence="1 5">Belongs to the peptidase S8 family.</text>
</comment>
<comment type="caution">
    <text evidence="7">The sequence shown here is derived from an EMBL/GenBank/DDBJ whole genome shotgun (WGS) entry which is preliminary data.</text>
</comment>
<evidence type="ECO:0000256" key="2">
    <source>
        <dbReference type="ARBA" id="ARBA00022670"/>
    </source>
</evidence>
<keyword evidence="8" id="KW-1185">Reference proteome</keyword>
<reference evidence="7 8" key="1">
    <citation type="journal article" date="2015" name="Stand. Genomic Sci.">
        <title>Genomic Encyclopedia of Bacterial and Archaeal Type Strains, Phase III: the genomes of soil and plant-associated and newly described type strains.</title>
        <authorList>
            <person name="Whitman W.B."/>
            <person name="Woyke T."/>
            <person name="Klenk H.P."/>
            <person name="Zhou Y."/>
            <person name="Lilburn T.G."/>
            <person name="Beck B.J."/>
            <person name="De Vos P."/>
            <person name="Vandamme P."/>
            <person name="Eisen J.A."/>
            <person name="Garrity G."/>
            <person name="Hugenholtz P."/>
            <person name="Kyrpides N.C."/>
        </authorList>
    </citation>
    <scope>NUCLEOTIDE SEQUENCE [LARGE SCALE GENOMIC DNA]</scope>
    <source>
        <strain evidence="7 8">CGMCC 1.5364</strain>
    </source>
</reference>
<dbReference type="Gene3D" id="2.60.40.1120">
    <property type="entry name" value="Carboxypeptidase-like, regulatory domain"/>
    <property type="match status" value="1"/>
</dbReference>
<dbReference type="PANTHER" id="PTHR43806:SF11">
    <property type="entry name" value="CEREVISIN-RELATED"/>
    <property type="match status" value="1"/>
</dbReference>
<sequence length="514" mass="55182">MSKKPRKYVIVPEDNVFNDSMDTSSFRLFRSMHDRLFRKSRAQAMATGFSTGSDDGDKPPTRPPQRILETDAGKIRLIDSIGTNEVSLVSMTPDQAFVLQRAYPGLRVRPELRLYPLRFGQANIVRLQAKPAAFRSDKVLALRCIDGASGQPVADAHVVIVLNRKKGFGISEVRTDADGWFRTPLPAAQTSIDMILCAPLAGYWPGAQEDVEVVPSGETTVTLKVTPIEEGFKDGLDRMLAPAKASDGKGVKVAIIDTGTDPAKGLNLVKGLNTTGTEPADEWYDNGSGHGTHVAGIVARIAPAVEFYVYRVFEKGDGGASEFSIARAIRQAVDDGCDIINMSLGQTSEPISISRETRRARAMGVVCIAASGNDYMSPVSYPARSSVVVAVSAGGILDSWPEGAITARNVAARPAPVGDRFFAGFSNIGPELDFIGPGVGIISWVNARSLGVMDGTSMACPAVLGLFARLLSQNPEILSAERNQQRSDDIIRMANEHARPIGFGKEYEGAGLIE</sequence>
<dbReference type="PROSITE" id="PS51892">
    <property type="entry name" value="SUBTILASE"/>
    <property type="match status" value="1"/>
</dbReference>
<evidence type="ECO:0000256" key="1">
    <source>
        <dbReference type="ARBA" id="ARBA00011073"/>
    </source>
</evidence>
<evidence type="ECO:0000259" key="6">
    <source>
        <dbReference type="Pfam" id="PF00082"/>
    </source>
</evidence>
<dbReference type="GO" id="GO:0004252">
    <property type="term" value="F:serine-type endopeptidase activity"/>
    <property type="evidence" value="ECO:0007669"/>
    <property type="project" value="UniProtKB-UniRule"/>
</dbReference>
<feature type="domain" description="Peptidase S8/S53" evidence="6">
    <location>
        <begin position="248"/>
        <end position="482"/>
    </location>
</feature>
<evidence type="ECO:0000313" key="8">
    <source>
        <dbReference type="Proteomes" id="UP000316225"/>
    </source>
</evidence>
<dbReference type="EMBL" id="VLKU01000002">
    <property type="protein sequence ID" value="TWI37138.1"/>
    <property type="molecule type" value="Genomic_DNA"/>
</dbReference>
<feature type="active site" description="Charge relay system" evidence="5">
    <location>
        <position position="457"/>
    </location>
</feature>
<protein>
    <submittedName>
        <fullName evidence="7">Subtilisin</fullName>
    </submittedName>
</protein>
<feature type="active site" description="Charge relay system" evidence="5">
    <location>
        <position position="257"/>
    </location>
</feature>
<dbReference type="PANTHER" id="PTHR43806">
    <property type="entry name" value="PEPTIDASE S8"/>
    <property type="match status" value="1"/>
</dbReference>
<dbReference type="SUPFAM" id="SSF52743">
    <property type="entry name" value="Subtilisin-like"/>
    <property type="match status" value="1"/>
</dbReference>